<geneLocation type="plasmid" evidence="2">
    <name>unnamed</name>
</geneLocation>
<dbReference type="AlphaFoldDB" id="A0A2H4UDJ4"/>
<dbReference type="EMBL" id="MF957306">
    <property type="protein sequence ID" value="ATZ71330.1"/>
    <property type="molecule type" value="Genomic_DNA"/>
</dbReference>
<keyword evidence="2" id="KW-0614">Plasmid</keyword>
<reference evidence="2" key="1">
    <citation type="submission" date="2017-09" db="EMBL/GenBank/DDBJ databases">
        <title>Bacteria from fildes peninsula of king george island (maritime Antarctica), carry class 1 integrons and antibiotic resistance cassettes in conjugative plasmids.</title>
        <authorList>
            <person name="Antelo V.B."/>
            <person name="Batista S.B."/>
            <person name="Guerout A.M."/>
            <person name="Mazel D."/>
            <person name="Romero V."/>
            <person name="Sotelo Silveira J."/>
        </authorList>
    </citation>
    <scope>NUCLEOTIDE SEQUENCE</scope>
    <source>
        <strain evidence="2">HP19</strain>
        <plasmid evidence="2">unnamed</plasmid>
    </source>
</reference>
<evidence type="ECO:0000313" key="2">
    <source>
        <dbReference type="EMBL" id="ATZ71330.1"/>
    </source>
</evidence>
<accession>A0A2H4UDJ4</accession>
<name>A0A2H4UDJ4_9ENTR</name>
<protein>
    <submittedName>
        <fullName evidence="2">Uncharacterized protein</fullName>
    </submittedName>
</protein>
<evidence type="ECO:0000256" key="1">
    <source>
        <dbReference type="SAM" id="MobiDB-lite"/>
    </source>
</evidence>
<feature type="region of interest" description="Disordered" evidence="1">
    <location>
        <begin position="47"/>
        <end position="79"/>
    </location>
</feature>
<organism evidence="2">
    <name type="scientific">Enterobacter sp. HP19</name>
    <dbReference type="NCBI Taxonomy" id="1811975"/>
    <lineage>
        <taxon>Bacteria</taxon>
        <taxon>Pseudomonadati</taxon>
        <taxon>Pseudomonadota</taxon>
        <taxon>Gammaproteobacteria</taxon>
        <taxon>Enterobacterales</taxon>
        <taxon>Enterobacteriaceae</taxon>
        <taxon>Enterobacter</taxon>
    </lineage>
</organism>
<proteinExistence type="predicted"/>
<feature type="compositionally biased region" description="Basic and acidic residues" evidence="1">
    <location>
        <begin position="48"/>
        <end position="61"/>
    </location>
</feature>
<sequence length="79" mass="9175">MGERLRGMAEDVWAYATGERDAERARDELERAGAEFERAAAPLVRELNTAERRQREHEYQKSLELQRQPQKTYKGPTLG</sequence>